<dbReference type="InterPro" id="IPR004626">
    <property type="entry name" value="RarD"/>
</dbReference>
<feature type="transmembrane region" description="Helical" evidence="9">
    <location>
        <begin position="266"/>
        <end position="286"/>
    </location>
</feature>
<evidence type="ECO:0000313" key="11">
    <source>
        <dbReference type="EMBL" id="SCL47274.1"/>
    </source>
</evidence>
<feature type="transmembrane region" description="Helical" evidence="9">
    <location>
        <begin position="7"/>
        <end position="25"/>
    </location>
</feature>
<organism evidence="11 12">
    <name type="scientific">Micromonospora yangpuensis</name>
    <dbReference type="NCBI Taxonomy" id="683228"/>
    <lineage>
        <taxon>Bacteria</taxon>
        <taxon>Bacillati</taxon>
        <taxon>Actinomycetota</taxon>
        <taxon>Actinomycetes</taxon>
        <taxon>Micromonosporales</taxon>
        <taxon>Micromonosporaceae</taxon>
        <taxon>Micromonospora</taxon>
    </lineage>
</organism>
<dbReference type="STRING" id="683228.GA0070617_0528"/>
<accession>A0A1C6TZR8</accession>
<evidence type="ECO:0000256" key="4">
    <source>
        <dbReference type="ARBA" id="ARBA00022475"/>
    </source>
</evidence>
<protein>
    <submittedName>
        <fullName evidence="11">Chloramphenicol-sensitive protein RarD</fullName>
    </submittedName>
</protein>
<dbReference type="SUPFAM" id="SSF103481">
    <property type="entry name" value="Multidrug resistance efflux transporter EmrE"/>
    <property type="match status" value="2"/>
</dbReference>
<feature type="transmembrane region" description="Helical" evidence="9">
    <location>
        <begin position="209"/>
        <end position="230"/>
    </location>
</feature>
<dbReference type="OrthoDB" id="369870at2"/>
<feature type="domain" description="EamA" evidence="10">
    <location>
        <begin position="6"/>
        <end position="142"/>
    </location>
</feature>
<evidence type="ECO:0000256" key="9">
    <source>
        <dbReference type="SAM" id="Phobius"/>
    </source>
</evidence>
<evidence type="ECO:0000256" key="5">
    <source>
        <dbReference type="ARBA" id="ARBA00022692"/>
    </source>
</evidence>
<keyword evidence="7 9" id="KW-0472">Membrane</keyword>
<keyword evidence="3" id="KW-0813">Transport</keyword>
<dbReference type="InterPro" id="IPR000620">
    <property type="entry name" value="EamA_dom"/>
</dbReference>
<feature type="transmembrane region" description="Helical" evidence="9">
    <location>
        <begin position="242"/>
        <end position="260"/>
    </location>
</feature>
<evidence type="ECO:0000256" key="1">
    <source>
        <dbReference type="ARBA" id="ARBA00004651"/>
    </source>
</evidence>
<proteinExistence type="inferred from homology"/>
<keyword evidence="6 9" id="KW-1133">Transmembrane helix</keyword>
<keyword evidence="5 9" id="KW-0812">Transmembrane</keyword>
<dbReference type="Pfam" id="PF00892">
    <property type="entry name" value="EamA"/>
    <property type="match status" value="1"/>
</dbReference>
<feature type="transmembrane region" description="Helical" evidence="9">
    <location>
        <begin position="177"/>
        <end position="197"/>
    </location>
</feature>
<gene>
    <name evidence="11" type="ORF">GA0070617_0528</name>
</gene>
<name>A0A1C6TZR8_9ACTN</name>
<dbReference type="InterPro" id="IPR037185">
    <property type="entry name" value="EmrE-like"/>
</dbReference>
<evidence type="ECO:0000256" key="6">
    <source>
        <dbReference type="ARBA" id="ARBA00022989"/>
    </source>
</evidence>
<dbReference type="RefSeq" id="WP_091433480.1">
    <property type="nucleotide sequence ID" value="NZ_BMMJ01000011.1"/>
</dbReference>
<evidence type="ECO:0000256" key="3">
    <source>
        <dbReference type="ARBA" id="ARBA00022448"/>
    </source>
</evidence>
<dbReference type="GO" id="GO:0005886">
    <property type="term" value="C:plasma membrane"/>
    <property type="evidence" value="ECO:0007669"/>
    <property type="project" value="UniProtKB-SubCell"/>
</dbReference>
<feature type="region of interest" description="Disordered" evidence="8">
    <location>
        <begin position="292"/>
        <end position="326"/>
    </location>
</feature>
<comment type="similarity">
    <text evidence="2">Belongs to the EamA transporter family.</text>
</comment>
<dbReference type="AlphaFoldDB" id="A0A1C6TZR8"/>
<feature type="compositionally biased region" description="Low complexity" evidence="8">
    <location>
        <begin position="304"/>
        <end position="326"/>
    </location>
</feature>
<dbReference type="EMBL" id="FMIA01000002">
    <property type="protein sequence ID" value="SCL47274.1"/>
    <property type="molecule type" value="Genomic_DNA"/>
</dbReference>
<evidence type="ECO:0000256" key="8">
    <source>
        <dbReference type="SAM" id="MobiDB-lite"/>
    </source>
</evidence>
<reference evidence="11 12" key="1">
    <citation type="submission" date="2016-06" db="EMBL/GenBank/DDBJ databases">
        <authorList>
            <person name="Kjaerup R.B."/>
            <person name="Dalgaard T.S."/>
            <person name="Juul-Madsen H.R."/>
        </authorList>
    </citation>
    <scope>NUCLEOTIDE SEQUENCE [LARGE SCALE GENOMIC DNA]</scope>
    <source>
        <strain evidence="11 12">DSM 45577</strain>
    </source>
</reference>
<dbReference type="PANTHER" id="PTHR22911">
    <property type="entry name" value="ACYL-MALONYL CONDENSING ENZYME-RELATED"/>
    <property type="match status" value="1"/>
</dbReference>
<comment type="subcellular location">
    <subcellularLocation>
        <location evidence="1">Cell membrane</location>
        <topology evidence="1">Multi-pass membrane protein</topology>
    </subcellularLocation>
</comment>
<feature type="transmembrane region" description="Helical" evidence="9">
    <location>
        <begin position="70"/>
        <end position="90"/>
    </location>
</feature>
<keyword evidence="12" id="KW-1185">Reference proteome</keyword>
<keyword evidence="4" id="KW-1003">Cell membrane</keyword>
<feature type="transmembrane region" description="Helical" evidence="9">
    <location>
        <begin position="125"/>
        <end position="142"/>
    </location>
</feature>
<dbReference type="Proteomes" id="UP000198937">
    <property type="component" value="Unassembled WGS sequence"/>
</dbReference>
<evidence type="ECO:0000256" key="2">
    <source>
        <dbReference type="ARBA" id="ARBA00007362"/>
    </source>
</evidence>
<feature type="transmembrane region" description="Helical" evidence="9">
    <location>
        <begin position="102"/>
        <end position="120"/>
    </location>
</feature>
<evidence type="ECO:0000259" key="10">
    <source>
        <dbReference type="Pfam" id="PF00892"/>
    </source>
</evidence>
<feature type="transmembrane region" description="Helical" evidence="9">
    <location>
        <begin position="148"/>
        <end position="165"/>
    </location>
</feature>
<dbReference type="NCBIfam" id="TIGR00688">
    <property type="entry name" value="rarD"/>
    <property type="match status" value="1"/>
</dbReference>
<feature type="transmembrane region" description="Helical" evidence="9">
    <location>
        <begin position="37"/>
        <end position="58"/>
    </location>
</feature>
<evidence type="ECO:0000313" key="12">
    <source>
        <dbReference type="Proteomes" id="UP000198937"/>
    </source>
</evidence>
<evidence type="ECO:0000256" key="7">
    <source>
        <dbReference type="ARBA" id="ARBA00023136"/>
    </source>
</evidence>
<sequence length="326" mass="35008">MTELRLGYLYGVAAYFCWGFFPLYWRLLRPTGPLEVLAHRIVWSTLFVALLLAALRNLGFLRSLLHRPRTLAGIFLAAVLIAVNWGTYIYGVDTERVVETALGYFITPLVAVLLGVTSLGERLRLAQWVALGLGTLAVVVLTVDYGRLPYLALLLAGSFAGYGLVKKRLGLPAAEGLLVESAALTLPALAYLGWLAWGGQLTLGQVSVGHTTLLVLAGVITAIPLLLFAGAANRLPMTTLGLLQYLAPILQLGVGVLIFHEPMPPARLAGFVLVWVALIAFTVDAVRHARRRPSGPVADRSTAGDQPVVTVDGPVDVTVGQPQRMS</sequence>
<dbReference type="PANTHER" id="PTHR22911:SF137">
    <property type="entry name" value="SOLUTE CARRIER FAMILY 35 MEMBER G2-RELATED"/>
    <property type="match status" value="1"/>
</dbReference>